<keyword evidence="8" id="KW-1185">Reference proteome</keyword>
<evidence type="ECO:0000256" key="2">
    <source>
        <dbReference type="ARBA" id="ARBA00023125"/>
    </source>
</evidence>
<feature type="compositionally biased region" description="Polar residues" evidence="5">
    <location>
        <begin position="407"/>
        <end position="425"/>
    </location>
</feature>
<dbReference type="Pfam" id="PF00505">
    <property type="entry name" value="HMG_box"/>
    <property type="match status" value="1"/>
</dbReference>
<feature type="region of interest" description="Disordered" evidence="5">
    <location>
        <begin position="16"/>
        <end position="41"/>
    </location>
</feature>
<dbReference type="VEuPathDB" id="FungiDB:C7M61_005128"/>
<feature type="domain" description="HMG box" evidence="6">
    <location>
        <begin position="160"/>
        <end position="229"/>
    </location>
</feature>
<dbReference type="SMART" id="SM00398">
    <property type="entry name" value="HMG"/>
    <property type="match status" value="1"/>
</dbReference>
<dbReference type="Gene3D" id="1.10.30.10">
    <property type="entry name" value="High mobility group box domain"/>
    <property type="match status" value="1"/>
</dbReference>
<dbReference type="InterPro" id="IPR036910">
    <property type="entry name" value="HMG_box_dom_sf"/>
</dbReference>
<feature type="region of interest" description="Disordered" evidence="5">
    <location>
        <begin position="315"/>
        <end position="335"/>
    </location>
</feature>
<dbReference type="CDD" id="cd01389">
    <property type="entry name" value="HMG-box_ROX1-like"/>
    <property type="match status" value="1"/>
</dbReference>
<accession>A0A2P7YCV1</accession>
<feature type="compositionally biased region" description="Basic and acidic residues" evidence="5">
    <location>
        <begin position="205"/>
        <end position="219"/>
    </location>
</feature>
<dbReference type="GO" id="GO:0001228">
    <property type="term" value="F:DNA-binding transcription activator activity, RNA polymerase II-specific"/>
    <property type="evidence" value="ECO:0007669"/>
    <property type="project" value="TreeGrafter"/>
</dbReference>
<gene>
    <name evidence="7" type="ORF">C7M61_005128</name>
</gene>
<feature type="DNA-binding region" description="HMG box" evidence="4">
    <location>
        <begin position="160"/>
        <end position="229"/>
    </location>
</feature>
<dbReference type="FunFam" id="1.10.30.10:FF:000041">
    <property type="entry name" value="HMG box family protein"/>
    <property type="match status" value="1"/>
</dbReference>
<dbReference type="GO" id="GO:0005634">
    <property type="term" value="C:nucleus"/>
    <property type="evidence" value="ECO:0007669"/>
    <property type="project" value="UniProtKB-UniRule"/>
</dbReference>
<feature type="region of interest" description="Disordered" evidence="5">
    <location>
        <begin position="355"/>
        <end position="442"/>
    </location>
</feature>
<dbReference type="PROSITE" id="PS50118">
    <property type="entry name" value="HMG_BOX_2"/>
    <property type="match status" value="1"/>
</dbReference>
<keyword evidence="1" id="KW-0805">Transcription regulation</keyword>
<feature type="compositionally biased region" description="Basic residues" evidence="5">
    <location>
        <begin position="220"/>
        <end position="240"/>
    </location>
</feature>
<proteinExistence type="predicted"/>
<dbReference type="GO" id="GO:0030154">
    <property type="term" value="P:cell differentiation"/>
    <property type="evidence" value="ECO:0007669"/>
    <property type="project" value="TreeGrafter"/>
</dbReference>
<evidence type="ECO:0000256" key="1">
    <source>
        <dbReference type="ARBA" id="ARBA00023015"/>
    </source>
</evidence>
<feature type="compositionally biased region" description="Low complexity" evidence="5">
    <location>
        <begin position="355"/>
        <end position="387"/>
    </location>
</feature>
<feature type="region of interest" description="Disordered" evidence="5">
    <location>
        <begin position="187"/>
        <end position="241"/>
    </location>
</feature>
<evidence type="ECO:0000256" key="3">
    <source>
        <dbReference type="ARBA" id="ARBA00023163"/>
    </source>
</evidence>
<name>A0A2P7YCV1_9ASCO</name>
<organism evidence="7 8">
    <name type="scientific">Candidozyma pseudohaemuli</name>
    <dbReference type="NCBI Taxonomy" id="418784"/>
    <lineage>
        <taxon>Eukaryota</taxon>
        <taxon>Fungi</taxon>
        <taxon>Dikarya</taxon>
        <taxon>Ascomycota</taxon>
        <taxon>Saccharomycotina</taxon>
        <taxon>Pichiomycetes</taxon>
        <taxon>Metschnikowiaceae</taxon>
        <taxon>Candidozyma</taxon>
    </lineage>
</organism>
<evidence type="ECO:0000256" key="5">
    <source>
        <dbReference type="SAM" id="MobiDB-lite"/>
    </source>
</evidence>
<evidence type="ECO:0000313" key="8">
    <source>
        <dbReference type="Proteomes" id="UP000241107"/>
    </source>
</evidence>
<dbReference type="InterPro" id="IPR009071">
    <property type="entry name" value="HMG_box_dom"/>
</dbReference>
<dbReference type="Proteomes" id="UP000241107">
    <property type="component" value="Unassembled WGS sequence"/>
</dbReference>
<sequence length="442" mass="49817">MSTAVFYNQDPLGVEEAYAKHQSSPPASASQQPPLPPLAHLMPLTLSSSAQTNASSSGPQLDFMYPVVSLASSYPGYQALPEAPPQNPSSYHLSINNTPATPLNSNYTASSAMLAPHNQMPGPSGPMMPQHPLAGQNHPVPFAGPPVQEKCTCKLNPNRIPRPRNAFILFRQKYHQLVLDELTEAKTNPEVSRELGRRWRSLSPQEREHWTNLAEEEKKNHAKKYPNYRYTPRRHGKGKHCPLCQQKHLRQAQMNQQQQQQQQQQKQAVMRSSVLEQDGLMSLRNLQKLPLNQLLSFAPQMQPFGLQQQYSLGQQSLSGQPLQQPLQQSQQPQQQGNPYVLLQMGQFVFQSPFNQVGPQFGFPEQQQQQQQQQQPHGSPQQQPQGQHPNDKMGFADMNQPHFMGYEQQGTHQQRFNSLPTAMSGGSYNGPEVYMQPQAPHQR</sequence>
<keyword evidence="4" id="KW-0539">Nucleus</keyword>
<dbReference type="PANTHER" id="PTHR10270:SF161">
    <property type="entry name" value="SEX-DETERMINING REGION Y PROTEIN"/>
    <property type="match status" value="1"/>
</dbReference>
<evidence type="ECO:0000259" key="6">
    <source>
        <dbReference type="PROSITE" id="PS50118"/>
    </source>
</evidence>
<dbReference type="InterPro" id="IPR050140">
    <property type="entry name" value="SRY-related_HMG-box_TF-like"/>
</dbReference>
<dbReference type="RefSeq" id="XP_024711360.1">
    <property type="nucleotide sequence ID" value="XM_024860439.1"/>
</dbReference>
<dbReference type="GO" id="GO:0000978">
    <property type="term" value="F:RNA polymerase II cis-regulatory region sequence-specific DNA binding"/>
    <property type="evidence" value="ECO:0007669"/>
    <property type="project" value="TreeGrafter"/>
</dbReference>
<dbReference type="STRING" id="418784.A0A2P7YCV1"/>
<comment type="caution">
    <text evidence="7">The sequence shown here is derived from an EMBL/GenBank/DDBJ whole genome shotgun (WGS) entry which is preliminary data.</text>
</comment>
<keyword evidence="3" id="KW-0804">Transcription</keyword>
<dbReference type="GeneID" id="36568515"/>
<evidence type="ECO:0000256" key="4">
    <source>
        <dbReference type="PROSITE-ProRule" id="PRU00267"/>
    </source>
</evidence>
<dbReference type="SUPFAM" id="SSF47095">
    <property type="entry name" value="HMG-box"/>
    <property type="match status" value="1"/>
</dbReference>
<dbReference type="EMBL" id="PYFQ01000022">
    <property type="protein sequence ID" value="PSK33784.1"/>
    <property type="molecule type" value="Genomic_DNA"/>
</dbReference>
<keyword evidence="2 4" id="KW-0238">DNA-binding</keyword>
<feature type="compositionally biased region" description="Low complexity" evidence="5">
    <location>
        <begin position="22"/>
        <end position="41"/>
    </location>
</feature>
<dbReference type="OrthoDB" id="6247875at2759"/>
<dbReference type="PANTHER" id="PTHR10270">
    <property type="entry name" value="SOX TRANSCRIPTION FACTOR"/>
    <property type="match status" value="1"/>
</dbReference>
<protein>
    <recommendedName>
        <fullName evidence="6">HMG box domain-containing protein</fullName>
    </recommendedName>
</protein>
<dbReference type="AlphaFoldDB" id="A0A2P7YCV1"/>
<evidence type="ECO:0000313" key="7">
    <source>
        <dbReference type="EMBL" id="PSK33784.1"/>
    </source>
</evidence>
<dbReference type="GO" id="GO:0000122">
    <property type="term" value="P:negative regulation of transcription by RNA polymerase II"/>
    <property type="evidence" value="ECO:0007669"/>
    <property type="project" value="TreeGrafter"/>
</dbReference>
<reference evidence="7 8" key="1">
    <citation type="submission" date="2018-03" db="EMBL/GenBank/DDBJ databases">
        <title>Candida pseudohaemulonii genome assembly and annotation.</title>
        <authorList>
            <person name="Munoz J.F."/>
            <person name="Gade L.G."/>
            <person name="Chow N.A."/>
            <person name="Litvintseva A.P."/>
            <person name="Loparev V.N."/>
            <person name="Cuomo C.A."/>
        </authorList>
    </citation>
    <scope>NUCLEOTIDE SEQUENCE [LARGE SCALE GENOMIC DNA]</scope>
    <source>
        <strain evidence="7 8">B12108</strain>
    </source>
</reference>